<evidence type="ECO:0000256" key="2">
    <source>
        <dbReference type="ARBA" id="ARBA00022692"/>
    </source>
</evidence>
<dbReference type="InterPro" id="IPR036640">
    <property type="entry name" value="ABC1_TM_sf"/>
</dbReference>
<accession>A0ABP2J3U6</accession>
<organism evidence="6">
    <name type="scientific">Streptococcus infantis SK1302</name>
    <dbReference type="NCBI Taxonomy" id="871237"/>
    <lineage>
        <taxon>Bacteria</taxon>
        <taxon>Bacillati</taxon>
        <taxon>Bacillota</taxon>
        <taxon>Bacilli</taxon>
        <taxon>Lactobacillales</taxon>
        <taxon>Streptococcaceae</taxon>
        <taxon>Streptococcus</taxon>
    </lineage>
</organism>
<evidence type="ECO:0000256" key="4">
    <source>
        <dbReference type="ARBA" id="ARBA00023136"/>
    </source>
</evidence>
<sequence>MKKLAKRITGKEWGMILITVLFTCCSVYLELEVPTYVSKITELLGTPGTELGDLWSPATKMMGLSFLAFLSSVTVGFFAARVAASYTAHLRSDIF</sequence>
<keyword evidence="2 5" id="KW-0812">Transmembrane</keyword>
<keyword evidence="4 5" id="KW-0472">Membrane</keyword>
<reference evidence="6" key="1">
    <citation type="submission" date="2010-09" db="EMBL/GenBank/DDBJ databases">
        <authorList>
            <person name="Daugherty S.C."/>
            <person name="Kilian M."/>
            <person name="Tettelin H."/>
        </authorList>
    </citation>
    <scope>NUCLEOTIDE SEQUENCE [LARGE SCALE GENOMIC DNA]</scope>
    <source>
        <strain evidence="6">SK1302</strain>
    </source>
</reference>
<dbReference type="SUPFAM" id="SSF90123">
    <property type="entry name" value="ABC transporter transmembrane region"/>
    <property type="match status" value="1"/>
</dbReference>
<dbReference type="Gene3D" id="1.20.1560.10">
    <property type="entry name" value="ABC transporter type 1, transmembrane domain"/>
    <property type="match status" value="1"/>
</dbReference>
<evidence type="ECO:0000313" key="6">
    <source>
        <dbReference type="EMBL" id="EFO54295.1"/>
    </source>
</evidence>
<proteinExistence type="predicted"/>
<evidence type="ECO:0000256" key="1">
    <source>
        <dbReference type="ARBA" id="ARBA00004651"/>
    </source>
</evidence>
<name>A0ABP2J3U6_9STRE</name>
<evidence type="ECO:0000256" key="3">
    <source>
        <dbReference type="ARBA" id="ARBA00022989"/>
    </source>
</evidence>
<comment type="caution">
    <text evidence="6">The sequence shown here is derived from an EMBL/GenBank/DDBJ whole genome shotgun (WGS) entry which is preliminary data.</text>
</comment>
<protein>
    <submittedName>
        <fullName evidence="6">ABC transporter, permease protein</fullName>
    </submittedName>
</protein>
<comment type="subcellular location">
    <subcellularLocation>
        <location evidence="1">Cell membrane</location>
        <topology evidence="1">Multi-pass membrane protein</topology>
    </subcellularLocation>
</comment>
<gene>
    <name evidence="6" type="ORF">SIN_0973</name>
</gene>
<feature type="transmembrane region" description="Helical" evidence="5">
    <location>
        <begin position="61"/>
        <end position="84"/>
    </location>
</feature>
<feature type="transmembrane region" description="Helical" evidence="5">
    <location>
        <begin position="12"/>
        <end position="29"/>
    </location>
</feature>
<evidence type="ECO:0000256" key="5">
    <source>
        <dbReference type="SAM" id="Phobius"/>
    </source>
</evidence>
<keyword evidence="3 5" id="KW-1133">Transmembrane helix</keyword>
<dbReference type="EMBL" id="AEDY01000055">
    <property type="protein sequence ID" value="EFO54295.1"/>
    <property type="molecule type" value="Genomic_DNA"/>
</dbReference>